<dbReference type="SUPFAM" id="SSF51294">
    <property type="entry name" value="Hedgehog/intein (Hint) domain"/>
    <property type="match status" value="1"/>
</dbReference>
<organism evidence="4 5">
    <name type="scientific">Nocardioides vastitatis</name>
    <dbReference type="NCBI Taxonomy" id="2568655"/>
    <lineage>
        <taxon>Bacteria</taxon>
        <taxon>Bacillati</taxon>
        <taxon>Actinomycetota</taxon>
        <taxon>Actinomycetes</taxon>
        <taxon>Propionibacteriales</taxon>
        <taxon>Nocardioidaceae</taxon>
        <taxon>Nocardioides</taxon>
    </lineage>
</organism>
<dbReference type="PANTHER" id="PTHR32305:SF15">
    <property type="entry name" value="PROTEIN RHSA-RELATED"/>
    <property type="match status" value="1"/>
</dbReference>
<dbReference type="InterPro" id="IPR050708">
    <property type="entry name" value="T6SS_VgrG/RHS"/>
</dbReference>
<evidence type="ECO:0000313" key="4">
    <source>
        <dbReference type="EMBL" id="MFC5730274.1"/>
    </source>
</evidence>
<protein>
    <submittedName>
        <fullName evidence="4">Polymorphic toxin-type HINT domain-containing protein</fullName>
    </submittedName>
</protein>
<dbReference type="Proteomes" id="UP001596072">
    <property type="component" value="Unassembled WGS sequence"/>
</dbReference>
<dbReference type="NCBIfam" id="TIGR01643">
    <property type="entry name" value="YD_repeat_2x"/>
    <property type="match status" value="10"/>
</dbReference>
<dbReference type="PROSITE" id="PS50817">
    <property type="entry name" value="INTEIN_N_TER"/>
    <property type="match status" value="1"/>
</dbReference>
<dbReference type="CDD" id="cd00081">
    <property type="entry name" value="Hint"/>
    <property type="match status" value="1"/>
</dbReference>
<feature type="region of interest" description="Disordered" evidence="2">
    <location>
        <begin position="1329"/>
        <end position="1353"/>
    </location>
</feature>
<dbReference type="InterPro" id="IPR031325">
    <property type="entry name" value="RHS_repeat"/>
</dbReference>
<proteinExistence type="predicted"/>
<dbReference type="NCBIfam" id="TIGR03696">
    <property type="entry name" value="Rhs_assc_core"/>
    <property type="match status" value="1"/>
</dbReference>
<reference evidence="5" key="1">
    <citation type="journal article" date="2019" name="Int. J. Syst. Evol. Microbiol.">
        <title>The Global Catalogue of Microorganisms (GCM) 10K type strain sequencing project: providing services to taxonomists for standard genome sequencing and annotation.</title>
        <authorList>
            <consortium name="The Broad Institute Genomics Platform"/>
            <consortium name="The Broad Institute Genome Sequencing Center for Infectious Disease"/>
            <person name="Wu L."/>
            <person name="Ma J."/>
        </authorList>
    </citation>
    <scope>NUCLEOTIDE SEQUENCE [LARGE SCALE GENOMIC DNA]</scope>
    <source>
        <strain evidence="5">YIM 94188</strain>
    </source>
</reference>
<dbReference type="InterPro" id="IPR003587">
    <property type="entry name" value="Hint_dom_N"/>
</dbReference>
<dbReference type="NCBIfam" id="TIGR01443">
    <property type="entry name" value="intein_Cterm"/>
    <property type="match status" value="1"/>
</dbReference>
<dbReference type="RefSeq" id="WP_276606226.1">
    <property type="nucleotide sequence ID" value="NZ_JBHSNS010000007.1"/>
</dbReference>
<dbReference type="InterPro" id="IPR022385">
    <property type="entry name" value="Rhs_assc_core"/>
</dbReference>
<dbReference type="PROSITE" id="PS50818">
    <property type="entry name" value="INTEIN_C_TER"/>
    <property type="match status" value="1"/>
</dbReference>
<name>A0ABW0ZH34_9ACTN</name>
<dbReference type="Pfam" id="PF15657">
    <property type="entry name" value="Tox-HNH-EHHH"/>
    <property type="match status" value="1"/>
</dbReference>
<keyword evidence="1" id="KW-0677">Repeat</keyword>
<dbReference type="Pfam" id="PF25023">
    <property type="entry name" value="TEN_YD-shell"/>
    <property type="match status" value="1"/>
</dbReference>
<feature type="region of interest" description="Disordered" evidence="2">
    <location>
        <begin position="910"/>
        <end position="967"/>
    </location>
</feature>
<dbReference type="InterPro" id="IPR036844">
    <property type="entry name" value="Hint_dom_sf"/>
</dbReference>
<sequence length="1353" mass="143724">MALPGVGVPVVLERTYNSLDDTAGVLGRGWSMTFQQALVLESPTSAAFVSEEGQEIRFTKTDGSWQGASHVTAQLAEDAGGFTVTTRAQVRFRFDTAGRLLWIRDRNGEGVTIDRDDQGRVSQVANGPRSLAFTYNALLDRLSKVTLPDERTVEYGYTNGLLTSVKDTGGKTTTYGYDAQGRLEWEKDPRGATVVKLAYDATTGRVSDQWDPRDGRSQFVWDPVRESSTVIDPRGGKWIDEYVDGVLARRIDPLGRAWAFSYDDQLRLLSSRDPRGQATHLTYNAAGDLIVSNGPNGRVETTYNDRHDPLQAVNAKGVVTDFTHDAAGNLTGTTRTAPDGTTLTETFTVNTRGLVTAATNARGHTSTFEHNAAGDLIKTTSPQGRVTTSIYDTAGRVLTTTDPGGNAAGATPADHTVTYTYNGNDQVTRASHPLTGATDTVYDDAGRAVSITDPRGRVTTFRYDDAGHLTSVQGPDPAVPAATSTYDAVGNLATHTDPAGRTVSYAYDLAGQTTSATGPAGTFLYTYERGGKLATAKRSGAAASATTTFTYDQRGLPTKINYGDTGTPDVTYTYDRHGNRSSMLDGAGTLTYTYDPFDRLTGVTGGGRPSYGYAYDPAGNPISSTGPSGTLSYAYTPDGLLDTVTDNPTDGGPEVLADYTYSPLGLPVHADLGNGTSWDRTYDPLGRLTRLVHKQPDDTTILDETYTLDPAGNPFKVTHDAGTAGERVDAYTYDTLDRLTGVCYDTADCENATDYVRWAYDPVGNRTSETRPTGTTTLTYQQATGRLVSINGPPGATSLTYDDYGRLTGRTETPTSGTPVSTTYAYTEANLLKSATTDTRAETFTYDGDGRRLTTATPEGTTRYAWDPHSYLLLQQAHTPADGSPASTLAYQYGEGLIGYTPGDPATAAAAQSYAHTDPQGSLRAVTDPGGAVDRTSTWEPYGVHRTKDISDPAAPAPGLGWAGELTNPDETVHLRARTYDPASGQFTSPDPAASTNASATYTYAGSNPMTGADPYGLFMSGLADNIRQAAPMIATVAGIGAMVFPIAAPVLGPIAIAAGLTSAAFAAYDAYNTCATGKGACGTAILNAAAETAFNLPGVGTIGRGLKLAKSAAKSCSFSGDTTVLMADGTRKPIKDVEVGDKVIATDPETGDQEAKAVEHVWIHEDTVIDLVVDGEVITTTDDHPFWSITDQKFERADELGPGEQVLANDGELLTVVGLTPKSSRQALAYNLTVEGIHTYHVGDGAILVHNTCGVRPPNLSPQGAGRSGAFNQAKRDSGVPTSMSPTRTLPNRDRRGVVQPGRAYEFDLPAPGGGQRTVVVREDAGGHVYRDDPSQNRGPHFNTESKGHYDY</sequence>
<feature type="region of interest" description="Disordered" evidence="2">
    <location>
        <begin position="1259"/>
        <end position="1299"/>
    </location>
</feature>
<dbReference type="Pfam" id="PF05593">
    <property type="entry name" value="RHS_repeat"/>
    <property type="match status" value="6"/>
</dbReference>
<keyword evidence="5" id="KW-1185">Reference proteome</keyword>
<evidence type="ECO:0000256" key="2">
    <source>
        <dbReference type="SAM" id="MobiDB-lite"/>
    </source>
</evidence>
<feature type="domain" description="Hint" evidence="3">
    <location>
        <begin position="1116"/>
        <end position="1211"/>
    </location>
</feature>
<dbReference type="InterPro" id="IPR045351">
    <property type="entry name" value="DUF6531"/>
</dbReference>
<dbReference type="Pfam" id="PF20148">
    <property type="entry name" value="DUF6531"/>
    <property type="match status" value="1"/>
</dbReference>
<dbReference type="InterPro" id="IPR030934">
    <property type="entry name" value="Intein_C"/>
</dbReference>
<dbReference type="Pfam" id="PF07591">
    <property type="entry name" value="PT-HINT"/>
    <property type="match status" value="1"/>
</dbReference>
<dbReference type="InterPro" id="IPR006530">
    <property type="entry name" value="YD"/>
</dbReference>
<dbReference type="EMBL" id="JBHSNS010000007">
    <property type="protein sequence ID" value="MFC5730274.1"/>
    <property type="molecule type" value="Genomic_DNA"/>
</dbReference>
<dbReference type="Gene3D" id="2.180.10.10">
    <property type="entry name" value="RHS repeat-associated core"/>
    <property type="match status" value="3"/>
</dbReference>
<evidence type="ECO:0000259" key="3">
    <source>
        <dbReference type="SMART" id="SM00306"/>
    </source>
</evidence>
<dbReference type="InterPro" id="IPR056823">
    <property type="entry name" value="TEN-like_YD-shell"/>
</dbReference>
<dbReference type="InterPro" id="IPR028048">
    <property type="entry name" value="Tox-HNH-EHHH"/>
</dbReference>
<dbReference type="InterPro" id="IPR006141">
    <property type="entry name" value="Intein_N"/>
</dbReference>
<comment type="caution">
    <text evidence="4">The sequence shown here is derived from an EMBL/GenBank/DDBJ whole genome shotgun (WGS) entry which is preliminary data.</text>
</comment>
<dbReference type="Gene3D" id="2.170.16.10">
    <property type="entry name" value="Hedgehog/Intein (Hint) domain"/>
    <property type="match status" value="1"/>
</dbReference>
<evidence type="ECO:0000313" key="5">
    <source>
        <dbReference type="Proteomes" id="UP001596072"/>
    </source>
</evidence>
<gene>
    <name evidence="4" type="ORF">ACFPQB_15230</name>
</gene>
<accession>A0ABW0ZH34</accession>
<dbReference type="SMART" id="SM00306">
    <property type="entry name" value="HintN"/>
    <property type="match status" value="1"/>
</dbReference>
<evidence type="ECO:0000256" key="1">
    <source>
        <dbReference type="ARBA" id="ARBA00022737"/>
    </source>
</evidence>
<dbReference type="PANTHER" id="PTHR32305">
    <property type="match status" value="1"/>
</dbReference>
<feature type="compositionally biased region" description="Polar residues" evidence="2">
    <location>
        <begin position="1281"/>
        <end position="1291"/>
    </location>
</feature>